<evidence type="ECO:0000256" key="5">
    <source>
        <dbReference type="ARBA" id="ARBA00023274"/>
    </source>
</evidence>
<dbReference type="GO" id="GO:0005840">
    <property type="term" value="C:ribosome"/>
    <property type="evidence" value="ECO:0007669"/>
    <property type="project" value="UniProtKB-KW"/>
</dbReference>
<dbReference type="EMBL" id="KM198929">
    <property type="protein sequence ID" value="AIU44541.1"/>
    <property type="molecule type" value="Genomic_DNA"/>
</dbReference>
<keyword evidence="3" id="KW-0694">RNA-binding</keyword>
<evidence type="ECO:0000256" key="2">
    <source>
        <dbReference type="ARBA" id="ARBA00022730"/>
    </source>
</evidence>
<comment type="similarity">
    <text evidence="1">Belongs to the bacterial ribosomal protein bS6 family.</text>
</comment>
<keyword evidence="6" id="KW-0934">Plastid</keyword>
<dbReference type="HAMAP" id="MF_00360">
    <property type="entry name" value="Ribosomal_bS6"/>
    <property type="match status" value="1"/>
</dbReference>
<dbReference type="Pfam" id="PF01250">
    <property type="entry name" value="Ribosomal_S6"/>
    <property type="match status" value="1"/>
</dbReference>
<dbReference type="GO" id="GO:1990904">
    <property type="term" value="C:ribonucleoprotein complex"/>
    <property type="evidence" value="ECO:0007669"/>
    <property type="project" value="UniProtKB-KW"/>
</dbReference>
<dbReference type="InterPro" id="IPR035980">
    <property type="entry name" value="Ribosomal_bS6_sf"/>
</dbReference>
<proteinExistence type="inferred from homology"/>
<keyword evidence="2" id="KW-0699">rRNA-binding</keyword>
<dbReference type="GO" id="GO:0070181">
    <property type="term" value="F:small ribosomal subunit rRNA binding"/>
    <property type="evidence" value="ECO:0007669"/>
    <property type="project" value="TreeGrafter"/>
</dbReference>
<organism evidence="6">
    <name type="scientific">Cyanophora paradoxa</name>
    <dbReference type="NCBI Taxonomy" id="2762"/>
    <lineage>
        <taxon>Eukaryota</taxon>
        <taxon>Glaucocystophyceae</taxon>
        <taxon>Cyanophorales</taxon>
        <taxon>Cyanophoraceae</taxon>
        <taxon>Cyanophora</taxon>
    </lineage>
</organism>
<evidence type="ECO:0000313" key="6">
    <source>
        <dbReference type="EMBL" id="AIU44541.1"/>
    </source>
</evidence>
<dbReference type="GO" id="GO:0006412">
    <property type="term" value="P:translation"/>
    <property type="evidence" value="ECO:0007669"/>
    <property type="project" value="InterPro"/>
</dbReference>
<evidence type="ECO:0000256" key="4">
    <source>
        <dbReference type="ARBA" id="ARBA00022980"/>
    </source>
</evidence>
<dbReference type="PANTHER" id="PTHR21011:SF1">
    <property type="entry name" value="SMALL RIBOSOMAL SUBUNIT PROTEIN BS6M"/>
    <property type="match status" value="1"/>
</dbReference>
<dbReference type="SUPFAM" id="SSF54995">
    <property type="entry name" value="Ribosomal protein S6"/>
    <property type="match status" value="1"/>
</dbReference>
<reference evidence="6" key="2">
    <citation type="submission" date="2014-07" db="EMBL/GenBank/DDBJ databases">
        <authorList>
            <person name="David S.R."/>
            <person name="Jackson C.J."/>
            <person name="Adrian R.-P."/>
        </authorList>
    </citation>
    <scope>NUCLEOTIDE SEQUENCE</scope>
    <source>
        <strain evidence="6">NIES-763</strain>
    </source>
</reference>
<geneLocation type="plastid" evidence="6"/>
<dbReference type="InterPro" id="IPR000529">
    <property type="entry name" value="Ribosomal_bS6"/>
</dbReference>
<dbReference type="PROSITE" id="PS01048">
    <property type="entry name" value="RIBOSOMAL_S6"/>
    <property type="match status" value="1"/>
</dbReference>
<dbReference type="InterPro" id="IPR020815">
    <property type="entry name" value="Ribosomal_bS6_CS"/>
</dbReference>
<dbReference type="NCBIfam" id="TIGR00166">
    <property type="entry name" value="S6"/>
    <property type="match status" value="1"/>
</dbReference>
<sequence>MQVITLQKPSKQITYRTTYILKPTLTEEEITKEIEDYQKLLVDNAAEDIIIENTGKCRLAYLINKQNDGIYFQITYRGSTTLVNTLQRRMRLSTNTLRYQTFKL</sequence>
<dbReference type="Gene3D" id="3.30.70.60">
    <property type="match status" value="1"/>
</dbReference>
<dbReference type="GO" id="GO:0003735">
    <property type="term" value="F:structural constituent of ribosome"/>
    <property type="evidence" value="ECO:0007669"/>
    <property type="project" value="InterPro"/>
</dbReference>
<accession>A0A097PBH1</accession>
<reference evidence="6" key="1">
    <citation type="journal article" date="2014" name="Mol. Phylogenet. Evol.">
        <title>Nucleotide substitution analyses of the glaucophyte Cyanophora suggest an ancestrally lower mutation rate in plastid vs mitochondrial DNA for the Archaeplastida.</title>
        <authorList>
            <person name="Smith D.R."/>
            <person name="Jackson C.J."/>
            <person name="Reyes-Prieto A."/>
        </authorList>
    </citation>
    <scope>NUCLEOTIDE SEQUENCE</scope>
    <source>
        <strain evidence="6">NIES-763</strain>
    </source>
</reference>
<keyword evidence="5" id="KW-0687">Ribonucleoprotein</keyword>
<dbReference type="GO" id="GO:0005737">
    <property type="term" value="C:cytoplasm"/>
    <property type="evidence" value="ECO:0007669"/>
    <property type="project" value="UniProtKB-ARBA"/>
</dbReference>
<evidence type="ECO:0000256" key="3">
    <source>
        <dbReference type="ARBA" id="ARBA00022884"/>
    </source>
</evidence>
<dbReference type="InterPro" id="IPR014717">
    <property type="entry name" value="Transl_elong_EF1B/ribsomal_bS6"/>
</dbReference>
<name>A0A097PBH1_CYAPA</name>
<evidence type="ECO:0000256" key="1">
    <source>
        <dbReference type="ARBA" id="ARBA00009512"/>
    </source>
</evidence>
<protein>
    <submittedName>
        <fullName evidence="6">Ribosomal protein S6</fullName>
    </submittedName>
</protein>
<dbReference type="InterPro" id="IPR020814">
    <property type="entry name" value="Ribosomal_S6_plastid/chlpt"/>
</dbReference>
<dbReference type="AlphaFoldDB" id="A0A097PBH1"/>
<gene>
    <name evidence="6" type="primary">rps6</name>
</gene>
<keyword evidence="4 6" id="KW-0689">Ribosomal protein</keyword>
<dbReference type="PANTHER" id="PTHR21011">
    <property type="entry name" value="MITOCHONDRIAL 28S RIBOSOMAL PROTEIN S6"/>
    <property type="match status" value="1"/>
</dbReference>